<feature type="compositionally biased region" description="Basic and acidic residues" evidence="1">
    <location>
        <begin position="125"/>
        <end position="143"/>
    </location>
</feature>
<dbReference type="Gramene" id="KXG32737">
    <property type="protein sequence ID" value="KXG32737"/>
    <property type="gene ID" value="SORBI_3003G191300"/>
</dbReference>
<feature type="compositionally biased region" description="Basic and acidic residues" evidence="1">
    <location>
        <begin position="45"/>
        <end position="54"/>
    </location>
</feature>
<reference evidence="3" key="2">
    <citation type="journal article" date="2018" name="Plant J.">
        <title>The Sorghum bicolor reference genome: improved assembly, gene annotations, a transcriptome atlas, and signatures of genome organization.</title>
        <authorList>
            <person name="McCormick R.F."/>
            <person name="Truong S.K."/>
            <person name="Sreedasyam A."/>
            <person name="Jenkins J."/>
            <person name="Shu S."/>
            <person name="Sims D."/>
            <person name="Kennedy M."/>
            <person name="Amirebrahimi M."/>
            <person name="Weers B.D."/>
            <person name="McKinley B."/>
            <person name="Mattison A."/>
            <person name="Morishige D.T."/>
            <person name="Grimwood J."/>
            <person name="Schmutz J."/>
            <person name="Mullet J.E."/>
        </authorList>
    </citation>
    <scope>NUCLEOTIDE SEQUENCE [LARGE SCALE GENOMIC DNA]</scope>
    <source>
        <strain evidence="3">cv. BTx623</strain>
    </source>
</reference>
<reference evidence="2 3" key="1">
    <citation type="journal article" date="2009" name="Nature">
        <title>The Sorghum bicolor genome and the diversification of grasses.</title>
        <authorList>
            <person name="Paterson A.H."/>
            <person name="Bowers J.E."/>
            <person name="Bruggmann R."/>
            <person name="Dubchak I."/>
            <person name="Grimwood J."/>
            <person name="Gundlach H."/>
            <person name="Haberer G."/>
            <person name="Hellsten U."/>
            <person name="Mitros T."/>
            <person name="Poliakov A."/>
            <person name="Schmutz J."/>
            <person name="Spannagl M."/>
            <person name="Tang H."/>
            <person name="Wang X."/>
            <person name="Wicker T."/>
            <person name="Bharti A.K."/>
            <person name="Chapman J."/>
            <person name="Feltus F.A."/>
            <person name="Gowik U."/>
            <person name="Grigoriev I.V."/>
            <person name="Lyons E."/>
            <person name="Maher C.A."/>
            <person name="Martis M."/>
            <person name="Narechania A."/>
            <person name="Otillar R.P."/>
            <person name="Penning B.W."/>
            <person name="Salamov A.A."/>
            <person name="Wang Y."/>
            <person name="Zhang L."/>
            <person name="Carpita N.C."/>
            <person name="Freeling M."/>
            <person name="Gingle A.R."/>
            <person name="Hash C.T."/>
            <person name="Keller B."/>
            <person name="Klein P."/>
            <person name="Kresovich S."/>
            <person name="McCann M.C."/>
            <person name="Ming R."/>
            <person name="Peterson D.G."/>
            <person name="Mehboob-ur-Rahman"/>
            <person name="Ware D."/>
            <person name="Westhoff P."/>
            <person name="Mayer K.F."/>
            <person name="Messing J."/>
            <person name="Rokhsar D.S."/>
        </authorList>
    </citation>
    <scope>NUCLEOTIDE SEQUENCE [LARGE SCALE GENOMIC DNA]</scope>
    <source>
        <strain evidence="3">cv. BTx623</strain>
    </source>
</reference>
<dbReference type="AlphaFoldDB" id="A0A1B6Q472"/>
<feature type="region of interest" description="Disordered" evidence="1">
    <location>
        <begin position="24"/>
        <end position="150"/>
    </location>
</feature>
<keyword evidence="3" id="KW-1185">Reference proteome</keyword>
<protein>
    <submittedName>
        <fullName evidence="2">Uncharacterized protein</fullName>
    </submittedName>
</protein>
<dbReference type="EMBL" id="CM000762">
    <property type="protein sequence ID" value="KXG32737.1"/>
    <property type="molecule type" value="Genomic_DNA"/>
</dbReference>
<evidence type="ECO:0000256" key="1">
    <source>
        <dbReference type="SAM" id="MobiDB-lite"/>
    </source>
</evidence>
<evidence type="ECO:0000313" key="3">
    <source>
        <dbReference type="Proteomes" id="UP000000768"/>
    </source>
</evidence>
<accession>A0A1B6Q472</accession>
<dbReference type="Proteomes" id="UP000000768">
    <property type="component" value="Chromosome 3"/>
</dbReference>
<evidence type="ECO:0000313" key="2">
    <source>
        <dbReference type="EMBL" id="KXG32737.1"/>
    </source>
</evidence>
<proteinExistence type="predicted"/>
<dbReference type="InParanoid" id="A0A1B6Q472"/>
<sequence>MPKPPGLYGEEYWEFYRNRWALHQHGAGDTTSTNSRYTKKSRKKIFSEPPKKQVDPSGVEDNMNPPIKKKEDHSSVVKKNNVPIRIDNDPYDDSSDEDLRTPEESDSSTSSEDEGQGSNEVQGPVHKEPNDDSHEDGETSEPKAKKKLLF</sequence>
<name>A0A1B6Q472_SORBI</name>
<organism evidence="2 3">
    <name type="scientific">Sorghum bicolor</name>
    <name type="common">Sorghum</name>
    <name type="synonym">Sorghum vulgare</name>
    <dbReference type="NCBI Taxonomy" id="4558"/>
    <lineage>
        <taxon>Eukaryota</taxon>
        <taxon>Viridiplantae</taxon>
        <taxon>Streptophyta</taxon>
        <taxon>Embryophyta</taxon>
        <taxon>Tracheophyta</taxon>
        <taxon>Spermatophyta</taxon>
        <taxon>Magnoliopsida</taxon>
        <taxon>Liliopsida</taxon>
        <taxon>Poales</taxon>
        <taxon>Poaceae</taxon>
        <taxon>PACMAD clade</taxon>
        <taxon>Panicoideae</taxon>
        <taxon>Andropogonodae</taxon>
        <taxon>Andropogoneae</taxon>
        <taxon>Sorghinae</taxon>
        <taxon>Sorghum</taxon>
    </lineage>
</organism>
<gene>
    <name evidence="2" type="ORF">SORBI_3003G191300</name>
</gene>